<evidence type="ECO:0000313" key="2">
    <source>
        <dbReference type="EMBL" id="KAG7293995.1"/>
    </source>
</evidence>
<dbReference type="AlphaFoldDB" id="A0AAD4F6Y1"/>
<accession>A0AAD4F6Y1</accession>
<gene>
    <name evidence="2" type="ORF">NEMBOFW57_004056</name>
</gene>
<evidence type="ECO:0000256" key="1">
    <source>
        <dbReference type="SAM" id="MobiDB-lite"/>
    </source>
</evidence>
<dbReference type="EMBL" id="JAHCVI010000001">
    <property type="protein sequence ID" value="KAG7293995.1"/>
    <property type="molecule type" value="Genomic_DNA"/>
</dbReference>
<organism evidence="2 3">
    <name type="scientific">Staphylotrichum longicolle</name>
    <dbReference type="NCBI Taxonomy" id="669026"/>
    <lineage>
        <taxon>Eukaryota</taxon>
        <taxon>Fungi</taxon>
        <taxon>Dikarya</taxon>
        <taxon>Ascomycota</taxon>
        <taxon>Pezizomycotina</taxon>
        <taxon>Sordariomycetes</taxon>
        <taxon>Sordariomycetidae</taxon>
        <taxon>Sordariales</taxon>
        <taxon>Chaetomiaceae</taxon>
        <taxon>Staphylotrichum</taxon>
    </lineage>
</organism>
<sequence>MDLRGMLNDNGPSASTPSKPQPQAHPQQPPQQPALPSTPVQAHPQQPFRDYGQAQPSPSRHISQDYGAHHLQSGPFASPPPFQAPVAGTYASRPPPPPPLQQLPSNDLRSPSRTPITEKAIRCRQHPWV</sequence>
<feature type="region of interest" description="Disordered" evidence="1">
    <location>
        <begin position="1"/>
        <end position="129"/>
    </location>
</feature>
<comment type="caution">
    <text evidence="2">The sequence shown here is derived from an EMBL/GenBank/DDBJ whole genome shotgun (WGS) entry which is preliminary data.</text>
</comment>
<reference evidence="2" key="1">
    <citation type="submission" date="2023-02" db="EMBL/GenBank/DDBJ databases">
        <authorList>
            <person name="Palmer J.M."/>
        </authorList>
    </citation>
    <scope>NUCLEOTIDE SEQUENCE</scope>
    <source>
        <strain evidence="2">FW57</strain>
    </source>
</reference>
<keyword evidence="3" id="KW-1185">Reference proteome</keyword>
<feature type="compositionally biased region" description="Polar residues" evidence="1">
    <location>
        <begin position="105"/>
        <end position="115"/>
    </location>
</feature>
<protein>
    <submittedName>
        <fullName evidence="2">Uncharacterized protein</fullName>
    </submittedName>
</protein>
<proteinExistence type="predicted"/>
<name>A0AAD4F6Y1_9PEZI</name>
<evidence type="ECO:0000313" key="3">
    <source>
        <dbReference type="Proteomes" id="UP001197093"/>
    </source>
</evidence>
<dbReference type="Proteomes" id="UP001197093">
    <property type="component" value="Unassembled WGS sequence"/>
</dbReference>